<dbReference type="SUPFAM" id="SSF53067">
    <property type="entry name" value="Actin-like ATPase domain"/>
    <property type="match status" value="1"/>
</dbReference>
<dbReference type="Pfam" id="PF12802">
    <property type="entry name" value="MarR_2"/>
    <property type="match status" value="1"/>
</dbReference>
<reference evidence="3" key="2">
    <citation type="submission" date="2021-04" db="EMBL/GenBank/DDBJ databases">
        <authorList>
            <person name="Gilroy R."/>
        </authorList>
    </citation>
    <scope>NUCLEOTIDE SEQUENCE</scope>
    <source>
        <strain evidence="3">ChiGjej4B4-7305</strain>
    </source>
</reference>
<organism evidence="3 4">
    <name type="scientific">Candidatus Ruania gallistercoris</name>
    <dbReference type="NCBI Taxonomy" id="2838746"/>
    <lineage>
        <taxon>Bacteria</taxon>
        <taxon>Bacillati</taxon>
        <taxon>Actinomycetota</taxon>
        <taxon>Actinomycetes</taxon>
        <taxon>Micrococcales</taxon>
        <taxon>Ruaniaceae</taxon>
        <taxon>Ruania</taxon>
    </lineage>
</organism>
<dbReference type="CDD" id="cd00090">
    <property type="entry name" value="HTH_ARSR"/>
    <property type="match status" value="1"/>
</dbReference>
<dbReference type="InterPro" id="IPR011991">
    <property type="entry name" value="ArsR-like_HTH"/>
</dbReference>
<dbReference type="GO" id="GO:0003700">
    <property type="term" value="F:DNA-binding transcription factor activity"/>
    <property type="evidence" value="ECO:0007669"/>
    <property type="project" value="InterPro"/>
</dbReference>
<dbReference type="PANTHER" id="PTHR18964">
    <property type="entry name" value="ROK (REPRESSOR, ORF, KINASE) FAMILY"/>
    <property type="match status" value="1"/>
</dbReference>
<gene>
    <name evidence="3" type="ORF">H9815_08130</name>
</gene>
<dbReference type="InterPro" id="IPR000835">
    <property type="entry name" value="HTH_MarR-typ"/>
</dbReference>
<evidence type="ECO:0000256" key="1">
    <source>
        <dbReference type="ARBA" id="ARBA00006479"/>
    </source>
</evidence>
<comment type="similarity">
    <text evidence="1">Belongs to the ROK (NagC/XylR) family.</text>
</comment>
<comment type="caution">
    <text evidence="3">The sequence shown here is derived from an EMBL/GenBank/DDBJ whole genome shotgun (WGS) entry which is preliminary data.</text>
</comment>
<evidence type="ECO:0000313" key="3">
    <source>
        <dbReference type="EMBL" id="HIZ35732.1"/>
    </source>
</evidence>
<dbReference type="Gene3D" id="1.10.10.10">
    <property type="entry name" value="Winged helix-like DNA-binding domain superfamily/Winged helix DNA-binding domain"/>
    <property type="match status" value="1"/>
</dbReference>
<dbReference type="Proteomes" id="UP000824037">
    <property type="component" value="Unassembled WGS sequence"/>
</dbReference>
<dbReference type="Pfam" id="PF00480">
    <property type="entry name" value="ROK"/>
    <property type="match status" value="1"/>
</dbReference>
<dbReference type="InterPro" id="IPR043129">
    <property type="entry name" value="ATPase_NBD"/>
</dbReference>
<name>A0A9D2EEC1_9MICO</name>
<dbReference type="SUPFAM" id="SSF46785">
    <property type="entry name" value="Winged helix' DNA-binding domain"/>
    <property type="match status" value="1"/>
</dbReference>
<feature type="domain" description="HTH marR-type" evidence="2">
    <location>
        <begin position="20"/>
        <end position="70"/>
    </location>
</feature>
<dbReference type="InterPro" id="IPR036390">
    <property type="entry name" value="WH_DNA-bd_sf"/>
</dbReference>
<dbReference type="AlphaFoldDB" id="A0A9D2EEC1"/>
<protein>
    <submittedName>
        <fullName evidence="3">ROK family transcriptional regulator</fullName>
    </submittedName>
</protein>
<dbReference type="PANTHER" id="PTHR18964:SF173">
    <property type="entry name" value="GLUCOKINASE"/>
    <property type="match status" value="1"/>
</dbReference>
<dbReference type="InterPro" id="IPR036388">
    <property type="entry name" value="WH-like_DNA-bd_sf"/>
</dbReference>
<evidence type="ECO:0000259" key="2">
    <source>
        <dbReference type="Pfam" id="PF12802"/>
    </source>
</evidence>
<evidence type="ECO:0000313" key="4">
    <source>
        <dbReference type="Proteomes" id="UP000824037"/>
    </source>
</evidence>
<proteinExistence type="inferred from homology"/>
<sequence length="392" mass="40503">MSRLTAGSQSSLREANKALLVDTIKQFGGLTQVELADATGLSAATVSTLVKQLTGAGVAEVRPTSRSGRRAQLVTLARATGLAAGVHVGHRSLRVLLGDFNREIVAERRMPLPREHPMDTVLDRVALLIVDMLELVASGLDELAGIAIGLPAPVDASTGSLSVRGVLRGWESEHIGDVMGKRLGRPVYVENDANLGALAELTFGATRRYADSVYVRASYGTGAGIVLGGRLHRGFAGTAGEIGHVQVDPLGQICRCGRRGCLDTVVGAEALLAALQTSHGPLTLRDVISRAVDGDPGCARVLTDAGRTIGTVVAGLCQSINPQAVCVGGELADAGAVFLAPLTASVHEHTLPNQVAPVDVVTSALHGDEVVKGALVHVLDSTDVFAQGGDGQ</sequence>
<reference evidence="3" key="1">
    <citation type="journal article" date="2021" name="PeerJ">
        <title>Extensive microbial diversity within the chicken gut microbiome revealed by metagenomics and culture.</title>
        <authorList>
            <person name="Gilroy R."/>
            <person name="Ravi A."/>
            <person name="Getino M."/>
            <person name="Pursley I."/>
            <person name="Horton D.L."/>
            <person name="Alikhan N.F."/>
            <person name="Baker D."/>
            <person name="Gharbi K."/>
            <person name="Hall N."/>
            <person name="Watson M."/>
            <person name="Adriaenssens E.M."/>
            <person name="Foster-Nyarko E."/>
            <person name="Jarju S."/>
            <person name="Secka A."/>
            <person name="Antonio M."/>
            <person name="Oren A."/>
            <person name="Chaudhuri R.R."/>
            <person name="La Ragione R."/>
            <person name="Hildebrand F."/>
            <person name="Pallen M.J."/>
        </authorList>
    </citation>
    <scope>NUCLEOTIDE SEQUENCE</scope>
    <source>
        <strain evidence="3">ChiGjej4B4-7305</strain>
    </source>
</reference>
<dbReference type="Gene3D" id="3.30.420.40">
    <property type="match status" value="2"/>
</dbReference>
<dbReference type="InterPro" id="IPR000600">
    <property type="entry name" value="ROK"/>
</dbReference>
<accession>A0A9D2EEC1</accession>
<dbReference type="EMBL" id="DXBY01000137">
    <property type="protein sequence ID" value="HIZ35732.1"/>
    <property type="molecule type" value="Genomic_DNA"/>
</dbReference>